<organism evidence="2 3">
    <name type="scientific">Coccidioides immitis RMSCC 2394</name>
    <dbReference type="NCBI Taxonomy" id="404692"/>
    <lineage>
        <taxon>Eukaryota</taxon>
        <taxon>Fungi</taxon>
        <taxon>Dikarya</taxon>
        <taxon>Ascomycota</taxon>
        <taxon>Pezizomycotina</taxon>
        <taxon>Eurotiomycetes</taxon>
        <taxon>Eurotiomycetidae</taxon>
        <taxon>Onygenales</taxon>
        <taxon>Onygenaceae</taxon>
        <taxon>Coccidioides</taxon>
    </lineage>
</organism>
<accession>A0A0J6Y2H1</accession>
<dbReference type="Proteomes" id="UP000054565">
    <property type="component" value="Unassembled WGS sequence"/>
</dbReference>
<sequence length="306" mass="35100">MAKYEPNTEEYTLLSSLWRKTGSSLSSHADVRNPRRWLTPSGTASAQWTPCDHSKLQAWLTSAWALTTIQNRVRSTNNRLHDTAFRQVFHPSKYIGAGEIPQQQPSHPQIPTRHPLLVLRPEPSKNTQLLERLAKSTESSQTTSAILLFQFFMHTFFDIRSISPEVLVRSPIGSGFTSLAEIVISLGCALQKAQHLYVCHFCFEQGPVRTIFQAQRPAARPRWPYAPASMDRANCFTQPRSLLNRDCQDEMRIREIFYMSLAIGFVFGFLLRILRVVDLENHRCQGRVNIIVSRQRKFIQQSCIMI</sequence>
<keyword evidence="1" id="KW-1133">Transmembrane helix</keyword>
<protein>
    <submittedName>
        <fullName evidence="2">Uncharacterized protein</fullName>
    </submittedName>
</protein>
<feature type="transmembrane region" description="Helical" evidence="1">
    <location>
        <begin position="256"/>
        <end position="274"/>
    </location>
</feature>
<gene>
    <name evidence="2" type="ORF">CIRG_02528</name>
</gene>
<dbReference type="AlphaFoldDB" id="A0A0J6Y2H1"/>
<proteinExistence type="predicted"/>
<name>A0A0J6Y2H1_COCIT</name>
<reference evidence="3" key="1">
    <citation type="journal article" date="2010" name="Genome Res.">
        <title>Population genomic sequencing of Coccidioides fungi reveals recent hybridization and transposon control.</title>
        <authorList>
            <person name="Neafsey D.E."/>
            <person name="Barker B.M."/>
            <person name="Sharpton T.J."/>
            <person name="Stajich J.E."/>
            <person name="Park D.J."/>
            <person name="Whiston E."/>
            <person name="Hung C.-Y."/>
            <person name="McMahan C."/>
            <person name="White J."/>
            <person name="Sykes S."/>
            <person name="Heiman D."/>
            <person name="Young S."/>
            <person name="Zeng Q."/>
            <person name="Abouelleil A."/>
            <person name="Aftuck L."/>
            <person name="Bessette D."/>
            <person name="Brown A."/>
            <person name="FitzGerald M."/>
            <person name="Lui A."/>
            <person name="Macdonald J.P."/>
            <person name="Priest M."/>
            <person name="Orbach M.J."/>
            <person name="Galgiani J.N."/>
            <person name="Kirkland T.N."/>
            <person name="Cole G.T."/>
            <person name="Birren B.W."/>
            <person name="Henn M.R."/>
            <person name="Taylor J.W."/>
            <person name="Rounsley S.D."/>
        </authorList>
    </citation>
    <scope>NUCLEOTIDE SEQUENCE [LARGE SCALE GENOMIC DNA]</scope>
    <source>
        <strain evidence="3">RMSCC 2394</strain>
    </source>
</reference>
<keyword evidence="1" id="KW-0812">Transmembrane</keyword>
<evidence type="ECO:0000313" key="2">
    <source>
        <dbReference type="EMBL" id="KMP02836.1"/>
    </source>
</evidence>
<dbReference type="EMBL" id="DS028094">
    <property type="protein sequence ID" value="KMP02836.1"/>
    <property type="molecule type" value="Genomic_DNA"/>
</dbReference>
<keyword evidence="1" id="KW-0472">Membrane</keyword>
<evidence type="ECO:0000256" key="1">
    <source>
        <dbReference type="SAM" id="Phobius"/>
    </source>
</evidence>
<evidence type="ECO:0000313" key="3">
    <source>
        <dbReference type="Proteomes" id="UP000054565"/>
    </source>
</evidence>